<feature type="region of interest" description="Disordered" evidence="1">
    <location>
        <begin position="45"/>
        <end position="76"/>
    </location>
</feature>
<name>A0A251SMF2_HELAN</name>
<evidence type="ECO:0000313" key="3">
    <source>
        <dbReference type="EMBL" id="OTG00008.1"/>
    </source>
</evidence>
<dbReference type="Gramene" id="mRNA:HanXRQr2_Chr14g0670441">
    <property type="protein sequence ID" value="mRNA:HanXRQr2_Chr14g0670441"/>
    <property type="gene ID" value="HanXRQr2_Chr14g0670441"/>
</dbReference>
<organism evidence="3 4">
    <name type="scientific">Helianthus annuus</name>
    <name type="common">Common sunflower</name>
    <dbReference type="NCBI Taxonomy" id="4232"/>
    <lineage>
        <taxon>Eukaryota</taxon>
        <taxon>Viridiplantae</taxon>
        <taxon>Streptophyta</taxon>
        <taxon>Embryophyta</taxon>
        <taxon>Tracheophyta</taxon>
        <taxon>Spermatophyta</taxon>
        <taxon>Magnoliopsida</taxon>
        <taxon>eudicotyledons</taxon>
        <taxon>Gunneridae</taxon>
        <taxon>Pentapetalae</taxon>
        <taxon>asterids</taxon>
        <taxon>campanulids</taxon>
        <taxon>Asterales</taxon>
        <taxon>Asteraceae</taxon>
        <taxon>Asteroideae</taxon>
        <taxon>Heliantheae alliance</taxon>
        <taxon>Heliantheae</taxon>
        <taxon>Helianthus</taxon>
    </lineage>
</organism>
<evidence type="ECO:0000313" key="4">
    <source>
        <dbReference type="Proteomes" id="UP000215914"/>
    </source>
</evidence>
<protein>
    <submittedName>
        <fullName evidence="3">Uncharacterized protein</fullName>
    </submittedName>
</protein>
<reference evidence="3" key="2">
    <citation type="submission" date="2017-02" db="EMBL/GenBank/DDBJ databases">
        <title>Sunflower complete genome.</title>
        <authorList>
            <person name="Langlade N."/>
            <person name="Munos S."/>
        </authorList>
    </citation>
    <scope>NUCLEOTIDE SEQUENCE [LARGE SCALE GENOMIC DNA]</scope>
    <source>
        <tissue evidence="3">Leaves</tissue>
    </source>
</reference>
<reference evidence="2" key="3">
    <citation type="submission" date="2020-06" db="EMBL/GenBank/DDBJ databases">
        <title>Helianthus annuus Genome sequencing and assembly Release 2.</title>
        <authorList>
            <person name="Gouzy J."/>
            <person name="Langlade N."/>
            <person name="Munos S."/>
        </authorList>
    </citation>
    <scope>NUCLEOTIDE SEQUENCE</scope>
    <source>
        <tissue evidence="2">Leaves</tissue>
    </source>
</reference>
<evidence type="ECO:0000313" key="2">
    <source>
        <dbReference type="EMBL" id="KAF5771424.1"/>
    </source>
</evidence>
<dbReference type="EMBL" id="MNCJ02000329">
    <property type="protein sequence ID" value="KAF5771424.1"/>
    <property type="molecule type" value="Genomic_DNA"/>
</dbReference>
<accession>A0A251SMF2</accession>
<dbReference type="AlphaFoldDB" id="A0A251SMF2"/>
<keyword evidence="4" id="KW-1185">Reference proteome</keyword>
<gene>
    <name evidence="3" type="ORF">HannXRQ_Chr14g0462791</name>
    <name evidence="2" type="ORF">HanXRQr2_Chr14g0670441</name>
</gene>
<dbReference type="InParanoid" id="A0A251SMF2"/>
<proteinExistence type="predicted"/>
<dbReference type="EMBL" id="CM007903">
    <property type="protein sequence ID" value="OTG00008.1"/>
    <property type="molecule type" value="Genomic_DNA"/>
</dbReference>
<sequence length="104" mass="11599">MAKGGNKEASKTKPAAACAKTEPDLIASLTKEQYEQFQKHLAAANKSAQGEPLRTTSMAETNHPLPFPMEKTSRSKERAVIPCQTGQEYKTCYMFQHSLLTYYL</sequence>
<dbReference type="Proteomes" id="UP000215914">
    <property type="component" value="Chromosome 14"/>
</dbReference>
<reference evidence="2 4" key="1">
    <citation type="journal article" date="2017" name="Nature">
        <title>The sunflower genome provides insights into oil metabolism, flowering and Asterid evolution.</title>
        <authorList>
            <person name="Badouin H."/>
            <person name="Gouzy J."/>
            <person name="Grassa C.J."/>
            <person name="Murat F."/>
            <person name="Staton S.E."/>
            <person name="Cottret L."/>
            <person name="Lelandais-Briere C."/>
            <person name="Owens G.L."/>
            <person name="Carrere S."/>
            <person name="Mayjonade B."/>
            <person name="Legrand L."/>
            <person name="Gill N."/>
            <person name="Kane N.C."/>
            <person name="Bowers J.E."/>
            <person name="Hubner S."/>
            <person name="Bellec A."/>
            <person name="Berard A."/>
            <person name="Berges H."/>
            <person name="Blanchet N."/>
            <person name="Boniface M.C."/>
            <person name="Brunel D."/>
            <person name="Catrice O."/>
            <person name="Chaidir N."/>
            <person name="Claudel C."/>
            <person name="Donnadieu C."/>
            <person name="Faraut T."/>
            <person name="Fievet G."/>
            <person name="Helmstetter N."/>
            <person name="King M."/>
            <person name="Knapp S.J."/>
            <person name="Lai Z."/>
            <person name="Le Paslier M.C."/>
            <person name="Lippi Y."/>
            <person name="Lorenzon L."/>
            <person name="Mandel J.R."/>
            <person name="Marage G."/>
            <person name="Marchand G."/>
            <person name="Marquand E."/>
            <person name="Bret-Mestries E."/>
            <person name="Morien E."/>
            <person name="Nambeesan S."/>
            <person name="Nguyen T."/>
            <person name="Pegot-Espagnet P."/>
            <person name="Pouilly N."/>
            <person name="Raftis F."/>
            <person name="Sallet E."/>
            <person name="Schiex T."/>
            <person name="Thomas J."/>
            <person name="Vandecasteele C."/>
            <person name="Vares D."/>
            <person name="Vear F."/>
            <person name="Vautrin S."/>
            <person name="Crespi M."/>
            <person name="Mangin B."/>
            <person name="Burke J.M."/>
            <person name="Salse J."/>
            <person name="Munos S."/>
            <person name="Vincourt P."/>
            <person name="Rieseberg L.H."/>
            <person name="Langlade N.B."/>
        </authorList>
    </citation>
    <scope>NUCLEOTIDE SEQUENCE [LARGE SCALE GENOMIC DNA]</scope>
    <source>
        <strain evidence="4">cv. SF193</strain>
        <tissue evidence="2">Leaves</tissue>
    </source>
</reference>
<evidence type="ECO:0000256" key="1">
    <source>
        <dbReference type="SAM" id="MobiDB-lite"/>
    </source>
</evidence>